<dbReference type="Pfam" id="PF20695">
    <property type="entry name" value="UbiD_N"/>
    <property type="match status" value="1"/>
</dbReference>
<evidence type="ECO:0000313" key="5">
    <source>
        <dbReference type="EMBL" id="CAI2718072.1"/>
    </source>
</evidence>
<comment type="similarity">
    <text evidence="1">Belongs to the UbiD family.</text>
</comment>
<accession>A0ABM9HD24</accession>
<dbReference type="PANTHER" id="PTHR30108:SF17">
    <property type="entry name" value="FERULIC ACID DECARBOXYLASE 1"/>
    <property type="match status" value="1"/>
</dbReference>
<reference evidence="5 6" key="1">
    <citation type="submission" date="2022-09" db="EMBL/GenBank/DDBJ databases">
        <authorList>
            <person name="Kop L."/>
        </authorList>
    </citation>
    <scope>NUCLEOTIDE SEQUENCE [LARGE SCALE GENOMIC DNA]</scope>
    <source>
        <strain evidence="5 6">347</strain>
    </source>
</reference>
<dbReference type="PANTHER" id="PTHR30108">
    <property type="entry name" value="3-OCTAPRENYL-4-HYDROXYBENZOATE CARBOXY-LYASE-RELATED"/>
    <property type="match status" value="1"/>
</dbReference>
<organism evidence="5 6">
    <name type="scientific">Nitrospina watsonii</name>
    <dbReference type="NCBI Taxonomy" id="1323948"/>
    <lineage>
        <taxon>Bacteria</taxon>
        <taxon>Pseudomonadati</taxon>
        <taxon>Nitrospinota/Tectimicrobiota group</taxon>
        <taxon>Nitrospinota</taxon>
        <taxon>Nitrospinia</taxon>
        <taxon>Nitrospinales</taxon>
        <taxon>Nitrospinaceae</taxon>
        <taxon>Nitrospina</taxon>
    </lineage>
</organism>
<feature type="domain" description="3-octaprenyl-4-hydroxybenzoate carboxy-lyase-like N-terminal" evidence="3">
    <location>
        <begin position="25"/>
        <end position="100"/>
    </location>
</feature>
<proteinExistence type="inferred from homology"/>
<dbReference type="Gene3D" id="3.40.1670.10">
    <property type="entry name" value="UbiD C-terminal domain-like"/>
    <property type="match status" value="2"/>
</dbReference>
<evidence type="ECO:0000313" key="6">
    <source>
        <dbReference type="Proteomes" id="UP001157733"/>
    </source>
</evidence>
<gene>
    <name evidence="5" type="primary">ubiD</name>
    <name evidence="5" type="ORF">NSPWAT_1213</name>
</gene>
<evidence type="ECO:0000259" key="2">
    <source>
        <dbReference type="Pfam" id="PF01977"/>
    </source>
</evidence>
<dbReference type="InterPro" id="IPR049381">
    <property type="entry name" value="UbiD-like_C"/>
</dbReference>
<dbReference type="SUPFAM" id="SSF143968">
    <property type="entry name" value="UbiD C-terminal domain-like"/>
    <property type="match status" value="2"/>
</dbReference>
<evidence type="ECO:0000256" key="1">
    <source>
        <dbReference type="ARBA" id="ARBA00010021"/>
    </source>
</evidence>
<evidence type="ECO:0000259" key="3">
    <source>
        <dbReference type="Pfam" id="PF20695"/>
    </source>
</evidence>
<feature type="domain" description="3-octaprenyl-4-hydroxybenzoate carboxy-lyase-like C-terminal" evidence="4">
    <location>
        <begin position="485"/>
        <end position="576"/>
    </location>
</feature>
<sequence>MNPRVSDPFARINPMIFDCLQDFVKHLDDAGELVRIRETVSAHLEIAEITDRVSKQNGGGKALLFENVEGSSMPVLINAFGSWSRIQAALGVTKLDKIARDIDAYLHMAPPETLLDKAKMLPILLQASQFPPKMVSNAPCQDVVKTGDAVNLDEIPIIQCWPHDAGRFITYPIVVNRSVDRSIRNVGLYRMQVYDKKTTAMHWHIHKDGAHFFHEFKRKGKIMEVAVALGADPVTCYAASAPLPYGVDEFLLAGFIRKKAVPLVKCKTVNLEVPAHAEIVLEGYIDPAEMRREGPFGDHTGYYSQDGDYPVFHVTAVTHRRNPIYLTTIVGIPPQEDFYLGKATERIFLPLLRTQLPELVDMNMPLEGVFHNCVLVSMDKRYPMQARRLMSTLWGAGQMSFVKTIVVVDHDVDVQDEQTVLELLLNEIDFNRDLFFSEGILDVLNHASDHALYGSKLGIDATRPIDGEAAANPPQGKATAPDTQLIQTIQNKFADVQSVRVCGLNTKRHVVLVALDKTRPHQGRDFLRQCLEDDGLSAAGVIVALEAHVDLNHTSTVLWKLFNNLDPRRDVQVVGGRLGIDATKKLPEEGYTQDWPEEIHMSGDIKQKVDEKWERMFPKSIS</sequence>
<dbReference type="Pfam" id="PF20696">
    <property type="entry name" value="UbiD_C"/>
    <property type="match status" value="2"/>
</dbReference>
<dbReference type="EC" id="4.1.1.-" evidence="5"/>
<feature type="domain" description="3-octaprenyl-4-hydroxybenzoate carboxy-lyase-like Rift-related" evidence="2">
    <location>
        <begin position="135"/>
        <end position="333"/>
    </location>
</feature>
<dbReference type="Proteomes" id="UP001157733">
    <property type="component" value="Chromosome"/>
</dbReference>
<dbReference type="InterPro" id="IPR048304">
    <property type="entry name" value="UbiD_Rift_dom"/>
</dbReference>
<evidence type="ECO:0000259" key="4">
    <source>
        <dbReference type="Pfam" id="PF20696"/>
    </source>
</evidence>
<keyword evidence="6" id="KW-1185">Reference proteome</keyword>
<dbReference type="SUPFAM" id="SSF50475">
    <property type="entry name" value="FMN-binding split barrel"/>
    <property type="match status" value="1"/>
</dbReference>
<name>A0ABM9HD24_9BACT</name>
<dbReference type="GO" id="GO:0016829">
    <property type="term" value="F:lyase activity"/>
    <property type="evidence" value="ECO:0007669"/>
    <property type="project" value="UniProtKB-KW"/>
</dbReference>
<dbReference type="EMBL" id="OX336137">
    <property type="protein sequence ID" value="CAI2718072.1"/>
    <property type="molecule type" value="Genomic_DNA"/>
</dbReference>
<dbReference type="InterPro" id="IPR049383">
    <property type="entry name" value="UbiD-like_N"/>
</dbReference>
<dbReference type="NCBIfam" id="TIGR00148">
    <property type="entry name" value="UbiD family decarboxylase"/>
    <property type="match status" value="1"/>
</dbReference>
<keyword evidence="5" id="KW-0456">Lyase</keyword>
<dbReference type="InterPro" id="IPR002830">
    <property type="entry name" value="UbiD"/>
</dbReference>
<dbReference type="NCBIfam" id="TIGR03701">
    <property type="entry name" value="mena_SCO4490"/>
    <property type="match status" value="1"/>
</dbReference>
<feature type="domain" description="3-octaprenyl-4-hydroxybenzoate carboxy-lyase-like C-terminal" evidence="4">
    <location>
        <begin position="339"/>
        <end position="461"/>
    </location>
</feature>
<protein>
    <submittedName>
        <fullName evidence="5">3-octaprenyl-4-hydroxybenzoate carboxy-lyase</fullName>
        <ecNumber evidence="5">4.1.1.-</ecNumber>
    </submittedName>
</protein>
<dbReference type="Pfam" id="PF01977">
    <property type="entry name" value="UbiD"/>
    <property type="match status" value="1"/>
</dbReference>
<dbReference type="InterPro" id="IPR022390">
    <property type="entry name" value="HBDC"/>
</dbReference>